<dbReference type="Proteomes" id="UP001210261">
    <property type="component" value="Unassembled WGS sequence"/>
</dbReference>
<reference evidence="1 2" key="1">
    <citation type="submission" date="2023-01" db="EMBL/GenBank/DDBJ databases">
        <title>Description of Helicobacter ibis sp. nov. isolated from faecal droppings of black-faced ibis (Theristicus melanopis).</title>
        <authorList>
            <person name="Lopez-Cantillo M."/>
            <person name="Vidal-Veuthey B."/>
            <person name="Mella A."/>
            <person name="De La Haba R."/>
            <person name="Collado L."/>
        </authorList>
    </citation>
    <scope>NUCLEOTIDE SEQUENCE [LARGE SCALE GENOMIC DNA]</scope>
    <source>
        <strain evidence="1 2">A82</strain>
    </source>
</reference>
<gene>
    <name evidence="1" type="ORF">PF021_01320</name>
</gene>
<dbReference type="RefSeq" id="WP_271020604.1">
    <property type="nucleotide sequence ID" value="NZ_JAQHXR010000001.1"/>
</dbReference>
<name>A0ABT4VC83_9HELI</name>
<sequence>MNIYVYPYGTSGKQLEWLIKYTDNISIKPIDDSIDEMSLEALKNEILANNGVVYLALSSLPSNYEEIKEKLIKKLKDNNIPYKDGEILNYAKKAIQKLKQECKNKGWDRIFTLVLPDFAKDKHFGNLALELEKRGEKILYFCAQEGSFLRALENRDESKNCILYLSYEYLYLLDFTTAICVTGKYNVHKDSKVIFIGHGMVNYGGYDDKYALQNFISSYLCVVGDEFMPNDSVKNEFKIIKSGYLAYDRDVQKLQEVEFSKDCILFAPYNLDELESVKPLIKEVSTKYKVILRHRYEWEESHLKVLGDLVDCVDIDMSVPMDYAVYGKSFVLVCSKTTTKNSFPLMALSPSVVIRPSWDYKDINESLGIVIENTSAGGGHLWL</sequence>
<evidence type="ECO:0000313" key="2">
    <source>
        <dbReference type="Proteomes" id="UP001210261"/>
    </source>
</evidence>
<comment type="caution">
    <text evidence="1">The sequence shown here is derived from an EMBL/GenBank/DDBJ whole genome shotgun (WGS) entry which is preliminary data.</text>
</comment>
<organism evidence="1 2">
    <name type="scientific">Helicobacter ibis</name>
    <dbReference type="NCBI Taxonomy" id="2962633"/>
    <lineage>
        <taxon>Bacteria</taxon>
        <taxon>Pseudomonadati</taxon>
        <taxon>Campylobacterota</taxon>
        <taxon>Epsilonproteobacteria</taxon>
        <taxon>Campylobacterales</taxon>
        <taxon>Helicobacteraceae</taxon>
        <taxon>Helicobacter</taxon>
    </lineage>
</organism>
<protein>
    <submittedName>
        <fullName evidence="1">Uncharacterized protein</fullName>
    </submittedName>
</protein>
<dbReference type="EMBL" id="JAQHXR010000001">
    <property type="protein sequence ID" value="MDA3968311.1"/>
    <property type="molecule type" value="Genomic_DNA"/>
</dbReference>
<keyword evidence="2" id="KW-1185">Reference proteome</keyword>
<evidence type="ECO:0000313" key="1">
    <source>
        <dbReference type="EMBL" id="MDA3968311.1"/>
    </source>
</evidence>
<accession>A0ABT4VC83</accession>
<proteinExistence type="predicted"/>